<reference evidence="3" key="1">
    <citation type="journal article" date="2022" name="Int. J. Mol. Sci.">
        <title>Draft Genome of Tanacetum Coccineum: Genomic Comparison of Closely Related Tanacetum-Family Plants.</title>
        <authorList>
            <person name="Yamashiro T."/>
            <person name="Shiraishi A."/>
            <person name="Nakayama K."/>
            <person name="Satake H."/>
        </authorList>
    </citation>
    <scope>NUCLEOTIDE SEQUENCE</scope>
</reference>
<evidence type="ECO:0008006" key="5">
    <source>
        <dbReference type="Google" id="ProtNLM"/>
    </source>
</evidence>
<dbReference type="EMBL" id="BQNB010019099">
    <property type="protein sequence ID" value="GJT81649.1"/>
    <property type="molecule type" value="Genomic_DNA"/>
</dbReference>
<organism evidence="3 4">
    <name type="scientific">Tanacetum coccineum</name>
    <dbReference type="NCBI Taxonomy" id="301880"/>
    <lineage>
        <taxon>Eukaryota</taxon>
        <taxon>Viridiplantae</taxon>
        <taxon>Streptophyta</taxon>
        <taxon>Embryophyta</taxon>
        <taxon>Tracheophyta</taxon>
        <taxon>Spermatophyta</taxon>
        <taxon>Magnoliopsida</taxon>
        <taxon>eudicotyledons</taxon>
        <taxon>Gunneridae</taxon>
        <taxon>Pentapetalae</taxon>
        <taxon>asterids</taxon>
        <taxon>campanulids</taxon>
        <taxon>Asterales</taxon>
        <taxon>Asteraceae</taxon>
        <taxon>Asteroideae</taxon>
        <taxon>Anthemideae</taxon>
        <taxon>Anthemidinae</taxon>
        <taxon>Tanacetum</taxon>
    </lineage>
</organism>
<name>A0ABQ5H254_9ASTR</name>
<evidence type="ECO:0000256" key="1">
    <source>
        <dbReference type="SAM" id="Coils"/>
    </source>
</evidence>
<evidence type="ECO:0000256" key="2">
    <source>
        <dbReference type="SAM" id="MobiDB-lite"/>
    </source>
</evidence>
<gene>
    <name evidence="3" type="ORF">Tco_1055991</name>
</gene>
<comment type="caution">
    <text evidence="3">The sequence shown here is derived from an EMBL/GenBank/DDBJ whole genome shotgun (WGS) entry which is preliminary data.</text>
</comment>
<keyword evidence="1" id="KW-0175">Coiled coil</keyword>
<protein>
    <recommendedName>
        <fullName evidence="5">Integrase, catalytic region, zinc finger, CCHC-type, peptidase aspartic, catalytic</fullName>
    </recommendedName>
</protein>
<feature type="region of interest" description="Disordered" evidence="2">
    <location>
        <begin position="472"/>
        <end position="572"/>
    </location>
</feature>
<dbReference type="Proteomes" id="UP001151760">
    <property type="component" value="Unassembled WGS sequence"/>
</dbReference>
<accession>A0ABQ5H254</accession>
<feature type="coiled-coil region" evidence="1">
    <location>
        <begin position="310"/>
        <end position="337"/>
    </location>
</feature>
<sequence>MSSTSDDIQAVRSDTRPLMLDRTDYESWAQRLPKDIYMLVKHITEAKVIWNDIKMLMGNTRLTKDVCTRPEVQDPGNDIDHVGKKHEVHEIHYEVQQTNVLDSDSADMGNSNIIPYEQYVKHNEGLVIPSGESSVPNDAYVMHENSAYVPDDSLTTKLNIYKEQVAIYEQRAQNPFYLRKTKVAQPALYDGDEILKTHHVPVRVTSSEEDLEIAEIPRQKMNEKFLNDPVVSSQYPVHLVPRTLPTTSQVNIDVVLYGHELECLASRFHDLSTAYNVAMTRVVELESENSKLLDNIQHGSHDTMPLESQNFQLQDTINKLQKENDCFRAENSKIKQHYKELYDSIKITRATHIEKITSLLNEIETLKTQAKGKMPVITNENVIPKVSVCNKYAIDVEPIPPRQRNNRNVQQGYLNRLKDTLDTLREIVEEARSKRTSDNSLEYACVYTKTSQELLENVIALCPKTVNKRDRYNASTHAKRNKHVTFVKPLETSNHSTSKPVQHSEVKNSNVPISPSTEVNSDTKASRSKPRSNIKNDRTSTAKSVPKKKVEDHIRNTNRPTNPQSRKFGESNKLSKLGKQQELFAFACYHGKPMKDNFTLGEQCPLTRITKPKVVPVRQWKPTGRIIPLGEQCPVTRSIASTSALIIVETHAPMVPIVPDNACTNQLEPNINWESGTPNSPFLSVFKCRSYRSSCDLWTQAVHNI</sequence>
<proteinExistence type="predicted"/>
<reference evidence="3" key="2">
    <citation type="submission" date="2022-01" db="EMBL/GenBank/DDBJ databases">
        <authorList>
            <person name="Yamashiro T."/>
            <person name="Shiraishi A."/>
            <person name="Satake H."/>
            <person name="Nakayama K."/>
        </authorList>
    </citation>
    <scope>NUCLEOTIDE SEQUENCE</scope>
</reference>
<evidence type="ECO:0000313" key="3">
    <source>
        <dbReference type="EMBL" id="GJT81649.1"/>
    </source>
</evidence>
<feature type="compositionally biased region" description="Polar residues" evidence="2">
    <location>
        <begin position="491"/>
        <end position="523"/>
    </location>
</feature>
<evidence type="ECO:0000313" key="4">
    <source>
        <dbReference type="Proteomes" id="UP001151760"/>
    </source>
</evidence>
<keyword evidence="4" id="KW-1185">Reference proteome</keyword>